<dbReference type="EMBL" id="JAUCMX010000020">
    <property type="protein sequence ID" value="KAK3515636.1"/>
    <property type="molecule type" value="Genomic_DNA"/>
</dbReference>
<sequence>MSTKREWLEGRSSRGFEYKYCVGEHVGLTELKEDFPERDYLGKKNIPRYPKYVFNEPNVCHVTEKSGLCGIFNDNGFRGGDDGFLWWSLSVSDISKQQKPFLKEFATSPAFQPESRYGNFRFTFQLTELLKEYSKQFCSRTSPTLRVLDTKIFKQEIVYSVLVHPKYIRYYREYPRLPVDIEPDTDLCGYSKKTMTWHCQSPSDNYEYKLKMDYEHGEDYVKPLKNRQYFVWDKVDVAFHIKNGVLHFSPSQLLQHLSVCGTVPKPNLLKKPKMSVQEAEEEVEKLKEKFNL</sequence>
<reference evidence="1" key="1">
    <citation type="submission" date="2023-06" db="EMBL/GenBank/DDBJ databases">
        <title>Male Hemibagrus guttatus genome.</title>
        <authorList>
            <person name="Bian C."/>
        </authorList>
    </citation>
    <scope>NUCLEOTIDE SEQUENCE</scope>
    <source>
        <strain evidence="1">Male_cb2023</strain>
        <tissue evidence="1">Muscle</tissue>
    </source>
</reference>
<protein>
    <submittedName>
        <fullName evidence="1">Uncharacterized protein</fullName>
    </submittedName>
</protein>
<evidence type="ECO:0000313" key="2">
    <source>
        <dbReference type="Proteomes" id="UP001274896"/>
    </source>
</evidence>
<proteinExistence type="predicted"/>
<organism evidence="1 2">
    <name type="scientific">Hemibagrus guttatus</name>
    <dbReference type="NCBI Taxonomy" id="175788"/>
    <lineage>
        <taxon>Eukaryota</taxon>
        <taxon>Metazoa</taxon>
        <taxon>Chordata</taxon>
        <taxon>Craniata</taxon>
        <taxon>Vertebrata</taxon>
        <taxon>Euteleostomi</taxon>
        <taxon>Actinopterygii</taxon>
        <taxon>Neopterygii</taxon>
        <taxon>Teleostei</taxon>
        <taxon>Ostariophysi</taxon>
        <taxon>Siluriformes</taxon>
        <taxon>Bagridae</taxon>
        <taxon>Hemibagrus</taxon>
    </lineage>
</organism>
<accession>A0AAE0US57</accession>
<comment type="caution">
    <text evidence="1">The sequence shown here is derived from an EMBL/GenBank/DDBJ whole genome shotgun (WGS) entry which is preliminary data.</text>
</comment>
<dbReference type="AlphaFoldDB" id="A0AAE0US57"/>
<gene>
    <name evidence="1" type="ORF">QTP70_025331</name>
</gene>
<keyword evidence="2" id="KW-1185">Reference proteome</keyword>
<evidence type="ECO:0000313" key="1">
    <source>
        <dbReference type="EMBL" id="KAK3515636.1"/>
    </source>
</evidence>
<name>A0AAE0US57_9TELE</name>
<dbReference type="Proteomes" id="UP001274896">
    <property type="component" value="Unassembled WGS sequence"/>
</dbReference>